<evidence type="ECO:0000313" key="3">
    <source>
        <dbReference type="Proteomes" id="UP000370956"/>
    </source>
</evidence>
<keyword evidence="2" id="KW-0540">Nuclease</keyword>
<accession>A0A5Q2F6T2</accession>
<dbReference type="Gene3D" id="1.10.10.10">
    <property type="entry name" value="Winged helix-like DNA-binding domain superfamily/Winged helix DNA-binding domain"/>
    <property type="match status" value="1"/>
</dbReference>
<dbReference type="Proteomes" id="UP000370956">
    <property type="component" value="Segment"/>
</dbReference>
<dbReference type="GO" id="GO:0004519">
    <property type="term" value="F:endonuclease activity"/>
    <property type="evidence" value="ECO:0007669"/>
    <property type="project" value="UniProtKB-KW"/>
</dbReference>
<dbReference type="EMBL" id="MN528768">
    <property type="protein sequence ID" value="QGF21066.1"/>
    <property type="molecule type" value="Genomic_DNA"/>
</dbReference>
<feature type="domain" description="NUMOD4" evidence="1">
    <location>
        <begin position="3"/>
        <end position="55"/>
    </location>
</feature>
<dbReference type="Pfam" id="PF07463">
    <property type="entry name" value="NUMOD4"/>
    <property type="match status" value="1"/>
</dbReference>
<protein>
    <submittedName>
        <fullName evidence="2">HNH homing endonuclease</fullName>
    </submittedName>
</protein>
<keyword evidence="2" id="KW-0255">Endonuclease</keyword>
<dbReference type="GO" id="GO:0016788">
    <property type="term" value="F:hydrolase activity, acting on ester bonds"/>
    <property type="evidence" value="ECO:0007669"/>
    <property type="project" value="InterPro"/>
</dbReference>
<evidence type="ECO:0000313" key="2">
    <source>
        <dbReference type="EMBL" id="QGF21066.1"/>
    </source>
</evidence>
<reference evidence="2 3" key="1">
    <citation type="submission" date="2019-09" db="EMBL/GenBank/DDBJ databases">
        <title>Complete genome of Lactococcus lactis phage P596.</title>
        <authorList>
            <person name="Brinks E."/>
        </authorList>
    </citation>
    <scope>NUCLEOTIDE SEQUENCE [LARGE SCALE GENOMIC DNA]</scope>
</reference>
<evidence type="ECO:0000259" key="1">
    <source>
        <dbReference type="Pfam" id="PF07463"/>
    </source>
</evidence>
<dbReference type="InterPro" id="IPR044925">
    <property type="entry name" value="His-Me_finger_sf"/>
</dbReference>
<sequence length="169" mass="19105">MKETFKDIHGYEGSYQVSNLGNVKSLPRFDSAGHKLRGKMLKTTLNRYGYEMVGLYKDGKQKLCSIHQLVALTFIPNLDNLPQVNHIDENKSNNHVTNLEWISVADNLNHGTRNQRIVDSKSKRISDGTRIFNGVRIASDITGVPVKTIIDCARGRQETAGGFRWEYVI</sequence>
<dbReference type="Gene3D" id="3.90.75.20">
    <property type="match status" value="1"/>
</dbReference>
<dbReference type="KEGG" id="vg:56132772"/>
<name>A0A5Q2F6T2_9CAUD</name>
<dbReference type="InterPro" id="IPR010902">
    <property type="entry name" value="NUMOD4"/>
</dbReference>
<dbReference type="GeneID" id="56132772"/>
<dbReference type="SUPFAM" id="SSF54060">
    <property type="entry name" value="His-Me finger endonucleases"/>
    <property type="match status" value="1"/>
</dbReference>
<proteinExistence type="predicted"/>
<dbReference type="RefSeq" id="YP_009900543.1">
    <property type="nucleotide sequence ID" value="NC_049808.1"/>
</dbReference>
<dbReference type="InterPro" id="IPR036388">
    <property type="entry name" value="WH-like_DNA-bd_sf"/>
</dbReference>
<keyword evidence="3" id="KW-1185">Reference proteome</keyword>
<organism evidence="2 3">
    <name type="scientific">Lactococcus phage P596</name>
    <dbReference type="NCBI Taxonomy" id="2656515"/>
    <lineage>
        <taxon>Viruses</taxon>
        <taxon>Duplodnaviria</taxon>
        <taxon>Heunggongvirae</taxon>
        <taxon>Uroviricota</taxon>
        <taxon>Caudoviricetes</taxon>
        <taxon>Teubervirus</taxon>
        <taxon>Teubervirus P596</taxon>
    </lineage>
</organism>
<keyword evidence="2" id="KW-0378">Hydrolase</keyword>